<reference evidence="2" key="1">
    <citation type="journal article" date="2017" name="Nat. Ecol. Evol.">
        <title>Genome expansion and lineage-specific genetic innovations in the forest pathogenic fungi Armillaria.</title>
        <authorList>
            <person name="Sipos G."/>
            <person name="Prasanna A.N."/>
            <person name="Walter M.C."/>
            <person name="O'Connor E."/>
            <person name="Balint B."/>
            <person name="Krizsan K."/>
            <person name="Kiss B."/>
            <person name="Hess J."/>
            <person name="Varga T."/>
            <person name="Slot J."/>
            <person name="Riley R."/>
            <person name="Boka B."/>
            <person name="Rigling D."/>
            <person name="Barry K."/>
            <person name="Lee J."/>
            <person name="Mihaltcheva S."/>
            <person name="LaButti K."/>
            <person name="Lipzen A."/>
            <person name="Waldron R."/>
            <person name="Moloney N.M."/>
            <person name="Sperisen C."/>
            <person name="Kredics L."/>
            <person name="Vagvoelgyi C."/>
            <person name="Patrignani A."/>
            <person name="Fitzpatrick D."/>
            <person name="Nagy I."/>
            <person name="Doyle S."/>
            <person name="Anderson J.B."/>
            <person name="Grigoriev I.V."/>
            <person name="Gueldener U."/>
            <person name="Muensterkoetter M."/>
            <person name="Nagy L.G."/>
        </authorList>
    </citation>
    <scope>NUCLEOTIDE SEQUENCE [LARGE SCALE GENOMIC DNA]</scope>
    <source>
        <strain evidence="2">28-4</strain>
    </source>
</reference>
<protein>
    <submittedName>
        <fullName evidence="1">Uncharacterized protein</fullName>
    </submittedName>
</protein>
<gene>
    <name evidence="1" type="ORF">ARMSODRAFT_968693</name>
</gene>
<dbReference type="Proteomes" id="UP000218334">
    <property type="component" value="Unassembled WGS sequence"/>
</dbReference>
<evidence type="ECO:0000313" key="1">
    <source>
        <dbReference type="EMBL" id="PBK78602.1"/>
    </source>
</evidence>
<sequence>MAACSLGTRLQATPPLNHYITFSIDVAATLELYCDGGNWKSWMAYRPGSMLATARSVRPVQQGLTKISSLGTPLYVLPCVPILPATAHPTSRKPLAVMIPLPWDNCYHPTCYDLFIRVPIEWQDDQHSSRVKLSPSLLDALREDRRYGELRRAGLDDETDNASETDSQICKTFFAKIPGSDKSKEDAIFVPVMRIDHVLSNVPEISDPSQLFGDLDLFQEIVQEYQLARYGSAVFPQPEPEMDITPFPDDYSVYSSESAASGTSTEDLDSRALDLLPADESDVSSNPTAPVPPRKGKWRVKSLFRRAITNITQFLKGHKFSAKL</sequence>
<dbReference type="EMBL" id="KZ293415">
    <property type="protein sequence ID" value="PBK78602.1"/>
    <property type="molecule type" value="Genomic_DNA"/>
</dbReference>
<evidence type="ECO:0000313" key="2">
    <source>
        <dbReference type="Proteomes" id="UP000218334"/>
    </source>
</evidence>
<organism evidence="1 2">
    <name type="scientific">Armillaria solidipes</name>
    <dbReference type="NCBI Taxonomy" id="1076256"/>
    <lineage>
        <taxon>Eukaryota</taxon>
        <taxon>Fungi</taxon>
        <taxon>Dikarya</taxon>
        <taxon>Basidiomycota</taxon>
        <taxon>Agaricomycotina</taxon>
        <taxon>Agaricomycetes</taxon>
        <taxon>Agaricomycetidae</taxon>
        <taxon>Agaricales</taxon>
        <taxon>Marasmiineae</taxon>
        <taxon>Physalacriaceae</taxon>
        <taxon>Armillaria</taxon>
    </lineage>
</organism>
<proteinExistence type="predicted"/>
<dbReference type="AlphaFoldDB" id="A0A2H3CHD4"/>
<name>A0A2H3CHD4_9AGAR</name>
<keyword evidence="2" id="KW-1185">Reference proteome</keyword>
<accession>A0A2H3CHD4</accession>